<reference evidence="1" key="1">
    <citation type="journal article" date="2014" name="Nat. Commun.">
        <title>The tobacco genome sequence and its comparison with those of tomato and potato.</title>
        <authorList>
            <person name="Sierro N."/>
            <person name="Battey J.N."/>
            <person name="Ouadi S."/>
            <person name="Bakaher N."/>
            <person name="Bovet L."/>
            <person name="Willig A."/>
            <person name="Goepfert S."/>
            <person name="Peitsch M.C."/>
            <person name="Ivanov N.V."/>
        </authorList>
    </citation>
    <scope>NUCLEOTIDE SEQUENCE [LARGE SCALE GENOMIC DNA]</scope>
</reference>
<organism evidence="1 2">
    <name type="scientific">Nicotiana tabacum</name>
    <name type="common">Common tobacco</name>
    <dbReference type="NCBI Taxonomy" id="4097"/>
    <lineage>
        <taxon>Eukaryota</taxon>
        <taxon>Viridiplantae</taxon>
        <taxon>Streptophyta</taxon>
        <taxon>Embryophyta</taxon>
        <taxon>Tracheophyta</taxon>
        <taxon>Spermatophyta</taxon>
        <taxon>Magnoliopsida</taxon>
        <taxon>eudicotyledons</taxon>
        <taxon>Gunneridae</taxon>
        <taxon>Pentapetalae</taxon>
        <taxon>asterids</taxon>
        <taxon>lamiids</taxon>
        <taxon>Solanales</taxon>
        <taxon>Solanaceae</taxon>
        <taxon>Nicotianoideae</taxon>
        <taxon>Nicotianeae</taxon>
        <taxon>Nicotiana</taxon>
    </lineage>
</organism>
<accession>A0AC58SI86</accession>
<protein>
    <submittedName>
        <fullName evidence="2">Uncharacterized protein LOC107804259 isoform X1</fullName>
    </submittedName>
</protein>
<reference evidence="2" key="2">
    <citation type="submission" date="2025-08" db="UniProtKB">
        <authorList>
            <consortium name="RefSeq"/>
        </authorList>
    </citation>
    <scope>IDENTIFICATION</scope>
    <source>
        <tissue evidence="2">Leaf</tissue>
    </source>
</reference>
<proteinExistence type="predicted"/>
<gene>
    <name evidence="2" type="primary">LOC107804259</name>
</gene>
<evidence type="ECO:0000313" key="1">
    <source>
        <dbReference type="Proteomes" id="UP000790787"/>
    </source>
</evidence>
<evidence type="ECO:0000313" key="2">
    <source>
        <dbReference type="RefSeq" id="XP_075084685.1"/>
    </source>
</evidence>
<name>A0AC58SI86_TOBAC</name>
<dbReference type="RefSeq" id="XP_075084685.1">
    <property type="nucleotide sequence ID" value="XM_075228584.1"/>
</dbReference>
<keyword evidence="1" id="KW-1185">Reference proteome</keyword>
<sequence length="290" mass="33458">MATEELSETKEWHIVKNWRNVQKEKERERRRIRDRLRRQTMSLEEREKHLARRRRNYQLRRQKVLNNSFSSCQNYESTSGGNSNEEENQAIVPVSGLGVQSSEATFCPESYKSQEESAASSYTLHQGAEERMNKVQRSPNILPLYQIRHLARLLNSLSRDNQEIGTGLTSNDNITTESKCFFCKRGNPQPLHSLCPSGASGEQSVASTLCHWVNLPCVIVYKSHRDINRTGQTLCDMLNLKGIKGGFDPSSSVWMTTLETNWATQKDIIEIKFQYIFFMSFFLSFYVAQV</sequence>
<dbReference type="Proteomes" id="UP000790787">
    <property type="component" value="Chromosome 13"/>
</dbReference>